<protein>
    <submittedName>
        <fullName evidence="2">Uncharacterized protein</fullName>
    </submittedName>
</protein>
<gene>
    <name evidence="2" type="ORF">N1851_003177</name>
</gene>
<proteinExistence type="predicted"/>
<evidence type="ECO:0000256" key="1">
    <source>
        <dbReference type="SAM" id="MobiDB-lite"/>
    </source>
</evidence>
<sequence length="705" mass="79031">MFKYIQVIISIPTIANQNDKNLAASYKSGLQKAERTAVDLENIRKIGIASVECSPLRLLAGATSLAERFAVVSPSGVCEALCNISLDRALMSEQLKAELNPLVITILSAHSMPSTPIPFHILQKKCLPVYCQYRFNKSKMHKTKPQRHGAHVYFDDVLVVLAGSMGPDELREYLTGPPLEIQVHDRDRKLEKPPETAGLFGTRPDDDKLSSVMFVGRKHAAPDPVAAETARAYEPYGVARLDLAELMLGRRSLKVNLPIRSCPPPQLLGRERPVWERKVMDTPGVADGLGEKYVEQGHYFDSNTHLKVKVEIAHPLLADADSAAESDNCLLFGRIVFVFGSDNTSALTDLRLEILRLNAAAFNISARSSEILARVLSDYPVSPEDRESEDLDFVTGFHVQDEKMHLVVVEGLRHKAVKSLWETVPQKLGGSSEEQVRVLYTSGLGFSKRIYSSLGVSLSPVHLHRPLEDIMRNPLVYVRDMLPHSCFQALSRLSQLCQASKLMEVVRYDLFPTEDMIRSISRELGTVPGKPEPKLQVEEEVQGEPDVSSSLAVWKRRHEPLDMHNTEYVKWKRLAAKQKLSEHTKDYVQENIKEVQRTSMLVQKPKAAVLGPEPAVVGAVHNYSIQTFNSHRRGVELLRKEMAKAPDQRFTYSQQYQSATVEPGCFTHAPRATGAPFDCHTPREHPPRPDQSRVEELKKAHHAER</sequence>
<dbReference type="Proteomes" id="UP001174136">
    <property type="component" value="Unassembled WGS sequence"/>
</dbReference>
<feature type="region of interest" description="Disordered" evidence="1">
    <location>
        <begin position="676"/>
        <end position="705"/>
    </location>
</feature>
<organism evidence="2 3">
    <name type="scientific">Merluccius polli</name>
    <name type="common">Benguela hake</name>
    <name type="synonym">Merluccius cadenati</name>
    <dbReference type="NCBI Taxonomy" id="89951"/>
    <lineage>
        <taxon>Eukaryota</taxon>
        <taxon>Metazoa</taxon>
        <taxon>Chordata</taxon>
        <taxon>Craniata</taxon>
        <taxon>Vertebrata</taxon>
        <taxon>Euteleostomi</taxon>
        <taxon>Actinopterygii</taxon>
        <taxon>Neopterygii</taxon>
        <taxon>Teleostei</taxon>
        <taxon>Neoteleostei</taxon>
        <taxon>Acanthomorphata</taxon>
        <taxon>Zeiogadaria</taxon>
        <taxon>Gadariae</taxon>
        <taxon>Gadiformes</taxon>
        <taxon>Gadoidei</taxon>
        <taxon>Merlucciidae</taxon>
        <taxon>Merluccius</taxon>
    </lineage>
</organism>
<dbReference type="EMBL" id="JAOPHQ010000406">
    <property type="protein sequence ID" value="KAK0154581.1"/>
    <property type="molecule type" value="Genomic_DNA"/>
</dbReference>
<name>A0AA47P822_MERPO</name>
<evidence type="ECO:0000313" key="2">
    <source>
        <dbReference type="EMBL" id="KAK0154581.1"/>
    </source>
</evidence>
<keyword evidence="3" id="KW-1185">Reference proteome</keyword>
<evidence type="ECO:0000313" key="3">
    <source>
        <dbReference type="Proteomes" id="UP001174136"/>
    </source>
</evidence>
<dbReference type="PANTHER" id="PTHR33667:SF7">
    <property type="entry name" value="RIKEN CDNA 1810020O05 GENE"/>
    <property type="match status" value="1"/>
</dbReference>
<feature type="compositionally biased region" description="Basic and acidic residues" evidence="1">
    <location>
        <begin position="680"/>
        <end position="705"/>
    </location>
</feature>
<accession>A0AA47P822</accession>
<reference evidence="2" key="1">
    <citation type="journal article" date="2023" name="Front. Mar. Sci.">
        <title>A new Merluccius polli reference genome to investigate the effects of global change in West African waters.</title>
        <authorList>
            <person name="Mateo J.L."/>
            <person name="Blanco-Fernandez C."/>
            <person name="Garcia-Vazquez E."/>
            <person name="Machado-Schiaffino G."/>
        </authorList>
    </citation>
    <scope>NUCLEOTIDE SEQUENCE</scope>
    <source>
        <strain evidence="2">C29</strain>
        <tissue evidence="2">Fin</tissue>
    </source>
</reference>
<dbReference type="AlphaFoldDB" id="A0AA47P822"/>
<comment type="caution">
    <text evidence="2">The sequence shown here is derived from an EMBL/GenBank/DDBJ whole genome shotgun (WGS) entry which is preliminary data.</text>
</comment>
<dbReference type="PANTHER" id="PTHR33667">
    <property type="entry name" value="SI:DKEY-57N24.6"/>
    <property type="match status" value="1"/>
</dbReference>